<protein>
    <submittedName>
        <fullName evidence="1">Uncharacterized protein</fullName>
    </submittedName>
</protein>
<evidence type="ECO:0000313" key="2">
    <source>
        <dbReference type="Proteomes" id="UP001150581"/>
    </source>
</evidence>
<dbReference type="EMBL" id="JANBPG010001251">
    <property type="protein sequence ID" value="KAJ1890920.1"/>
    <property type="molecule type" value="Genomic_DNA"/>
</dbReference>
<organism evidence="1 2">
    <name type="scientific">Kickxella alabastrina</name>
    <dbReference type="NCBI Taxonomy" id="61397"/>
    <lineage>
        <taxon>Eukaryota</taxon>
        <taxon>Fungi</taxon>
        <taxon>Fungi incertae sedis</taxon>
        <taxon>Zoopagomycota</taxon>
        <taxon>Kickxellomycotina</taxon>
        <taxon>Kickxellomycetes</taxon>
        <taxon>Kickxellales</taxon>
        <taxon>Kickxellaceae</taxon>
        <taxon>Kickxella</taxon>
    </lineage>
</organism>
<dbReference type="Proteomes" id="UP001150581">
    <property type="component" value="Unassembled WGS sequence"/>
</dbReference>
<gene>
    <name evidence="1" type="ORF">LPJ66_007205</name>
</gene>
<proteinExistence type="predicted"/>
<comment type="caution">
    <text evidence="1">The sequence shown here is derived from an EMBL/GenBank/DDBJ whole genome shotgun (WGS) entry which is preliminary data.</text>
</comment>
<reference evidence="1" key="1">
    <citation type="submission" date="2022-07" db="EMBL/GenBank/DDBJ databases">
        <title>Phylogenomic reconstructions and comparative analyses of Kickxellomycotina fungi.</title>
        <authorList>
            <person name="Reynolds N.K."/>
            <person name="Stajich J.E."/>
            <person name="Barry K."/>
            <person name="Grigoriev I.V."/>
            <person name="Crous P."/>
            <person name="Smith M.E."/>
        </authorList>
    </citation>
    <scope>NUCLEOTIDE SEQUENCE</scope>
    <source>
        <strain evidence="1">Benny 63K</strain>
    </source>
</reference>
<name>A0ACC1I9J7_9FUNG</name>
<keyword evidence="2" id="KW-1185">Reference proteome</keyword>
<evidence type="ECO:0000313" key="1">
    <source>
        <dbReference type="EMBL" id="KAJ1890920.1"/>
    </source>
</evidence>
<feature type="non-terminal residue" evidence="1">
    <location>
        <position position="642"/>
    </location>
</feature>
<sequence>MLGGISLSKVALSVALAVSSLGQVAHGLFPDEAGRIDWHRAQIGMPTKIVPYRNKDSSTGIFAITSRNTLASLNPDSGEITWRQIFDADEPIKALKLRDGQALTLSGTNKTHVRVWDADSGSLAWEFFQPADANYRNGSGTAEFLVGSKDVVAVAGDSFVRLTPNQSTPVWELALNATGTYKRIVVENKVAFVIGNARPTKKNPKAKLQVIEVDLKTGTVVRKYQVASDQTLDNSRLVVLESREYGSYVVWREEKNIVWQIHRLGMTDPEWEMYHAKIVQTELMPPDMLTSTLHEIDTDPGLNVDRPRFAMNYIKDGKTKTVVVEMYRTGDKLEMRKIVGFRSDDAVIAGSGVSVSEKSSGSQPERAVLAVRTAGDVSWRRYTDNKTPTHTGEFVYDKGTYGPVTSASLYYTNGELRVLVQTSGGLIAALAPGGTEPLWFRDESLAHATDMVFLELPAPVSSAEYAAKATDPSVLSSPVTRYILRWVETFKSAASWVASGFGAFDLFSGANSSDLASRSVAESLAPKAPITVGDHFGFHKLSIFGTSTGVVAALSTKEGSRSWTRFLTDNGTPVAVESVFVTRRSQPLSDSPPLVTVVGRNADGNTIVVVLNALTGELIDESAFNVMPFSHAKVFELPAVDP</sequence>
<accession>A0ACC1I9J7</accession>